<feature type="compositionally biased region" description="Low complexity" evidence="1">
    <location>
        <begin position="58"/>
        <end position="69"/>
    </location>
</feature>
<dbReference type="Proteomes" id="UP000223968">
    <property type="component" value="Unassembled WGS sequence"/>
</dbReference>
<evidence type="ECO:0000313" key="3">
    <source>
        <dbReference type="Proteomes" id="UP000223968"/>
    </source>
</evidence>
<gene>
    <name evidence="2" type="ORF">AJ79_03735</name>
</gene>
<reference evidence="2 3" key="1">
    <citation type="submission" date="2017-10" db="EMBL/GenBank/DDBJ databases">
        <title>Comparative genomics in systemic dimorphic fungi from Ajellomycetaceae.</title>
        <authorList>
            <person name="Munoz J.F."/>
            <person name="Mcewen J.G."/>
            <person name="Clay O.K."/>
            <person name="Cuomo C.A."/>
        </authorList>
    </citation>
    <scope>NUCLEOTIDE SEQUENCE [LARGE SCALE GENOMIC DNA]</scope>
    <source>
        <strain evidence="2 3">UAMH5409</strain>
    </source>
</reference>
<feature type="region of interest" description="Disordered" evidence="1">
    <location>
        <begin position="45"/>
        <end position="87"/>
    </location>
</feature>
<keyword evidence="3" id="KW-1185">Reference proteome</keyword>
<sequence length="298" mass="32101">MSFSLPLRLPLPRPSTLLILLGTLPLTAPTAYLLYLRLTTAPHVTSRTGRYRHRKSTKTSSSSTSSSTESDAEPPSPTPPLSIPSLLPASPSHTIMYERVTSHPLPLSSLKYHDGQEFSNLLTAYLRTTMKAFARTPQARMIRKALEDGRNYDGGGVTVSGKGDVTEVADSFEDRCIDEMRFGIGERVNGVYVVGYRGVGPAGGEEVGGGERVELRLQVPEGYKGPGAAVEGIIVAGVEGVEGDVGSEGERRVVMVNETWLWRAEGEKKVLLEGVIGKWLHGLLAGWLVVKGMGAVMV</sequence>
<proteinExistence type="predicted"/>
<dbReference type="AlphaFoldDB" id="A0A2B7XWJ9"/>
<evidence type="ECO:0000313" key="2">
    <source>
        <dbReference type="EMBL" id="PGH13319.1"/>
    </source>
</evidence>
<evidence type="ECO:0000256" key="1">
    <source>
        <dbReference type="SAM" id="MobiDB-lite"/>
    </source>
</evidence>
<name>A0A2B7XWJ9_9EURO</name>
<comment type="caution">
    <text evidence="2">The sequence shown here is derived from an EMBL/GenBank/DDBJ whole genome shotgun (WGS) entry which is preliminary data.</text>
</comment>
<protein>
    <submittedName>
        <fullName evidence="2">Uncharacterized protein</fullName>
    </submittedName>
</protein>
<organism evidence="2 3">
    <name type="scientific">Helicocarpus griseus UAMH5409</name>
    <dbReference type="NCBI Taxonomy" id="1447875"/>
    <lineage>
        <taxon>Eukaryota</taxon>
        <taxon>Fungi</taxon>
        <taxon>Dikarya</taxon>
        <taxon>Ascomycota</taxon>
        <taxon>Pezizomycotina</taxon>
        <taxon>Eurotiomycetes</taxon>
        <taxon>Eurotiomycetidae</taxon>
        <taxon>Onygenales</taxon>
        <taxon>Ajellomycetaceae</taxon>
        <taxon>Helicocarpus</taxon>
    </lineage>
</organism>
<accession>A0A2B7XWJ9</accession>
<dbReference type="OrthoDB" id="5599753at2759"/>
<dbReference type="EMBL" id="PDNB01000047">
    <property type="protein sequence ID" value="PGH13319.1"/>
    <property type="molecule type" value="Genomic_DNA"/>
</dbReference>